<dbReference type="Proteomes" id="UP001152875">
    <property type="component" value="Unassembled WGS sequence"/>
</dbReference>
<organism evidence="1 2">
    <name type="scientific">Streptococcus suis</name>
    <dbReference type="NCBI Taxonomy" id="1307"/>
    <lineage>
        <taxon>Bacteria</taxon>
        <taxon>Bacillati</taxon>
        <taxon>Bacillota</taxon>
        <taxon>Bacilli</taxon>
        <taxon>Lactobacillales</taxon>
        <taxon>Streptococcaceae</taxon>
        <taxon>Streptococcus</taxon>
    </lineage>
</organism>
<name>A0A9X4MXU3_STRSU</name>
<proteinExistence type="predicted"/>
<gene>
    <name evidence="1" type="ORF">NOL13_12480</name>
</gene>
<feature type="non-terminal residue" evidence="1">
    <location>
        <position position="1"/>
    </location>
</feature>
<dbReference type="EMBL" id="JANFMP010000086">
    <property type="protein sequence ID" value="MDG4528166.1"/>
    <property type="molecule type" value="Genomic_DNA"/>
</dbReference>
<accession>A0A9X4MXU3</accession>
<reference evidence="1" key="1">
    <citation type="submission" date="2022-07" db="EMBL/GenBank/DDBJ databases">
        <title>Whole Genome Sequencing of Streptococcus suis.</title>
        <authorList>
            <person name="Dai X."/>
            <person name="Huang J."/>
            <person name="Wang L."/>
        </authorList>
    </citation>
    <scope>NUCLEOTIDE SEQUENCE</scope>
    <source>
        <strain evidence="1">XNB2</strain>
    </source>
</reference>
<sequence length="180" mass="19991">PTTPTPALKDIQADLDSKADQALTQEQITALQERAKLAETELEAKASIDAVNELIGEYRRMLDVESANVRENQEALVEAAKRVAAIELNLGQFAERVEFLDSYMTRSNEGLIIGKNDGSALIRVSENRISMLSAGKEVMYISQGVIHIDNGIFTKSLQIGRFRTEQHVVNLDMNVIRYIG</sequence>
<evidence type="ECO:0000313" key="1">
    <source>
        <dbReference type="EMBL" id="MDG4528166.1"/>
    </source>
</evidence>
<protein>
    <submittedName>
        <fullName evidence="1">Uncharacterized protein</fullName>
    </submittedName>
</protein>
<evidence type="ECO:0000313" key="2">
    <source>
        <dbReference type="Proteomes" id="UP001152875"/>
    </source>
</evidence>
<dbReference type="AlphaFoldDB" id="A0A9X4MXU3"/>
<comment type="caution">
    <text evidence="1">The sequence shown here is derived from an EMBL/GenBank/DDBJ whole genome shotgun (WGS) entry which is preliminary data.</text>
</comment>